<dbReference type="RefSeq" id="WP_143856245.1">
    <property type="nucleotide sequence ID" value="NZ_CP041730.1"/>
</dbReference>
<sequence length="58" mass="6402">MRLLTITDVESKVSFGKSKIYAMIKNDGFPAPIKIGYSARWLESSIDVWIGQVAKLGA</sequence>
<dbReference type="Gene3D" id="1.10.238.160">
    <property type="match status" value="1"/>
</dbReference>
<dbReference type="Proteomes" id="UP000317550">
    <property type="component" value="Chromosome"/>
</dbReference>
<dbReference type="OrthoDB" id="194758at2"/>
<dbReference type="InterPro" id="IPR010260">
    <property type="entry name" value="AlpA"/>
</dbReference>
<evidence type="ECO:0000313" key="1">
    <source>
        <dbReference type="EMBL" id="QDQ25320.1"/>
    </source>
</evidence>
<proteinExistence type="predicted"/>
<name>A0A516SAZ2_9NEIS</name>
<gene>
    <name evidence="1" type="ORF">FNU76_02540</name>
</gene>
<keyword evidence="2" id="KW-1185">Reference proteome</keyword>
<organism evidence="1 2">
    <name type="scientific">Chitinimonas arctica</name>
    <dbReference type="NCBI Taxonomy" id="2594795"/>
    <lineage>
        <taxon>Bacteria</taxon>
        <taxon>Pseudomonadati</taxon>
        <taxon>Pseudomonadota</taxon>
        <taxon>Betaproteobacteria</taxon>
        <taxon>Neisseriales</taxon>
        <taxon>Chitinibacteraceae</taxon>
        <taxon>Chitinimonas</taxon>
    </lineage>
</organism>
<evidence type="ECO:0000313" key="2">
    <source>
        <dbReference type="Proteomes" id="UP000317550"/>
    </source>
</evidence>
<accession>A0A516SAZ2</accession>
<dbReference type="KEGG" id="cari:FNU76_02540"/>
<dbReference type="AlphaFoldDB" id="A0A516SAZ2"/>
<dbReference type="Pfam" id="PF05930">
    <property type="entry name" value="Phage_AlpA"/>
    <property type="match status" value="1"/>
</dbReference>
<reference evidence="2" key="1">
    <citation type="submission" date="2019-07" db="EMBL/GenBank/DDBJ databases">
        <title>Chitinimonas sp. nov., isolated from Ny-Alesund, arctica soil.</title>
        <authorList>
            <person name="Xu Q."/>
            <person name="Peng F."/>
        </authorList>
    </citation>
    <scope>NUCLEOTIDE SEQUENCE [LARGE SCALE GENOMIC DNA]</scope>
    <source>
        <strain evidence="2">R3-44</strain>
    </source>
</reference>
<protein>
    <submittedName>
        <fullName evidence="1">AlpA family phage regulatory protein</fullName>
    </submittedName>
</protein>
<dbReference type="EMBL" id="CP041730">
    <property type="protein sequence ID" value="QDQ25320.1"/>
    <property type="molecule type" value="Genomic_DNA"/>
</dbReference>